<dbReference type="EMBL" id="BMMK01000005">
    <property type="protein sequence ID" value="GGM46602.1"/>
    <property type="molecule type" value="Genomic_DNA"/>
</dbReference>
<dbReference type="Gene3D" id="3.60.21.70">
    <property type="entry name" value="PhoD-like phosphatase"/>
    <property type="match status" value="1"/>
</dbReference>
<dbReference type="Pfam" id="PF09423">
    <property type="entry name" value="PhoD"/>
    <property type="match status" value="1"/>
</dbReference>
<accession>A0A8J3FTJ1</accession>
<dbReference type="InterPro" id="IPR032093">
    <property type="entry name" value="PhoD_N"/>
</dbReference>
<feature type="domain" description="PhoD-like phosphatase metallophosphatase" evidence="1">
    <location>
        <begin position="145"/>
        <end position="497"/>
    </location>
</feature>
<dbReference type="Proteomes" id="UP000637578">
    <property type="component" value="Unassembled WGS sequence"/>
</dbReference>
<dbReference type="InterPro" id="IPR029052">
    <property type="entry name" value="Metallo-depent_PP-like"/>
</dbReference>
<dbReference type="InterPro" id="IPR018946">
    <property type="entry name" value="PhoD-like_MPP"/>
</dbReference>
<dbReference type="PANTHER" id="PTHR43606:SF2">
    <property type="entry name" value="ALKALINE PHOSPHATASE FAMILY PROTEIN (AFU_ORTHOLOGUE AFUA_5G03860)"/>
    <property type="match status" value="1"/>
</dbReference>
<dbReference type="AlphaFoldDB" id="A0A8J3FTJ1"/>
<name>A0A8J3FTJ1_9PSEU</name>
<dbReference type="NCBIfam" id="TIGR01409">
    <property type="entry name" value="TAT_signal_seq"/>
    <property type="match status" value="1"/>
</dbReference>
<evidence type="ECO:0000259" key="2">
    <source>
        <dbReference type="Pfam" id="PF16655"/>
    </source>
</evidence>
<dbReference type="Gene3D" id="2.60.40.380">
    <property type="entry name" value="Purple acid phosphatase-like, N-terminal"/>
    <property type="match status" value="1"/>
</dbReference>
<proteinExistence type="predicted"/>
<protein>
    <submittedName>
        <fullName evidence="3">Phosphodiesterase/alkaline phosphatase D</fullName>
    </submittedName>
</protein>
<reference evidence="3" key="1">
    <citation type="journal article" date="2014" name="Int. J. Syst. Evol. Microbiol.">
        <title>Complete genome sequence of Corynebacterium casei LMG S-19264T (=DSM 44701T), isolated from a smear-ripened cheese.</title>
        <authorList>
            <consortium name="US DOE Joint Genome Institute (JGI-PGF)"/>
            <person name="Walter F."/>
            <person name="Albersmeier A."/>
            <person name="Kalinowski J."/>
            <person name="Ruckert C."/>
        </authorList>
    </citation>
    <scope>NUCLEOTIDE SEQUENCE</scope>
    <source>
        <strain evidence="3">CGMCC 4.5737</strain>
    </source>
</reference>
<dbReference type="CDD" id="cd07389">
    <property type="entry name" value="MPP_PhoD"/>
    <property type="match status" value="1"/>
</dbReference>
<comment type="caution">
    <text evidence="3">The sequence shown here is derived from an EMBL/GenBank/DDBJ whole genome shotgun (WGS) entry which is preliminary data.</text>
</comment>
<organism evidence="3 4">
    <name type="scientific">Longimycelium tulufanense</name>
    <dbReference type="NCBI Taxonomy" id="907463"/>
    <lineage>
        <taxon>Bacteria</taxon>
        <taxon>Bacillati</taxon>
        <taxon>Actinomycetota</taxon>
        <taxon>Actinomycetes</taxon>
        <taxon>Pseudonocardiales</taxon>
        <taxon>Pseudonocardiaceae</taxon>
        <taxon>Longimycelium</taxon>
    </lineage>
</organism>
<evidence type="ECO:0000259" key="1">
    <source>
        <dbReference type="Pfam" id="PF09423"/>
    </source>
</evidence>
<sequence>MDRRTFLRLSGATVAALSVGALTPQRAGAAGSFFLHGVASGDPSPDGVVLWTRVTPMPDAVPGSGLGPAVSVGWDIAEDPGFRRVVARGERRTGADWDHTVKVEVEGLRPDTYYWYRFSFDGTRSAVGRTRTAPPTDFAQERVCFGVVSCANLEGGYFSAYRDLASRADELHAVVHLGDYLYEYGSGDYGPGPRIKRLHEPAHAIYSLSDYRMRHAQYKRDPDLQRLHAAVPFVVTWDDHEIADDAWSGGSKETPTGAFPARVAAARQAYAEWMPVRDLWSAPLYRKLTFGRLVDLSMLDLRSYRTKQPTLTEEGKPAGRTITGDEQLGWLIQGLTETDAVWRLVGNPDMISPLIAPQLPYVVTAALSRILPIPPQGSSVNRDQWDGYPGDRDRLLSHVYGHRLRNVSFLTGDIHTSWAAQVPLEYGDYPNTPVPATELICPSVTAESGADLLRSRRLARLAQRALVAKNPHFQHSELVSHGYSLLDVRPEGIEFSWHYVSDRTRVDATVWQAAVARIASGDTTVRVGSRV</sequence>
<dbReference type="InterPro" id="IPR019546">
    <property type="entry name" value="TAT_signal_bac_arc"/>
</dbReference>
<evidence type="ECO:0000313" key="4">
    <source>
        <dbReference type="Proteomes" id="UP000637578"/>
    </source>
</evidence>
<dbReference type="InterPro" id="IPR038607">
    <property type="entry name" value="PhoD-like_sf"/>
</dbReference>
<dbReference type="Pfam" id="PF16655">
    <property type="entry name" value="PhoD_N"/>
    <property type="match status" value="1"/>
</dbReference>
<feature type="domain" description="Phospholipase D N-terminal" evidence="2">
    <location>
        <begin position="36"/>
        <end position="132"/>
    </location>
</feature>
<evidence type="ECO:0000313" key="3">
    <source>
        <dbReference type="EMBL" id="GGM46602.1"/>
    </source>
</evidence>
<dbReference type="PROSITE" id="PS51318">
    <property type="entry name" value="TAT"/>
    <property type="match status" value="1"/>
</dbReference>
<reference evidence="3" key="2">
    <citation type="submission" date="2020-09" db="EMBL/GenBank/DDBJ databases">
        <authorList>
            <person name="Sun Q."/>
            <person name="Zhou Y."/>
        </authorList>
    </citation>
    <scope>NUCLEOTIDE SEQUENCE</scope>
    <source>
        <strain evidence="3">CGMCC 4.5737</strain>
    </source>
</reference>
<gene>
    <name evidence="3" type="ORF">GCM10012275_17070</name>
</gene>
<dbReference type="RefSeq" id="WP_189055643.1">
    <property type="nucleotide sequence ID" value="NZ_BMMK01000005.1"/>
</dbReference>
<keyword evidence="4" id="KW-1185">Reference proteome</keyword>
<dbReference type="InterPro" id="IPR006311">
    <property type="entry name" value="TAT_signal"/>
</dbReference>
<dbReference type="InterPro" id="IPR052900">
    <property type="entry name" value="Phospholipid_Metab_Enz"/>
</dbReference>
<dbReference type="SUPFAM" id="SSF56300">
    <property type="entry name" value="Metallo-dependent phosphatases"/>
    <property type="match status" value="1"/>
</dbReference>
<dbReference type="PANTHER" id="PTHR43606">
    <property type="entry name" value="PHOSPHATASE, PUTATIVE (AFU_ORTHOLOGUE AFUA_6G08710)-RELATED"/>
    <property type="match status" value="1"/>
</dbReference>